<proteinExistence type="predicted"/>
<name>A0AAW4WCS3_9FIRM</name>
<comment type="caution">
    <text evidence="1">The sequence shown here is derived from an EMBL/GenBank/DDBJ whole genome shotgun (WGS) entry which is preliminary data.</text>
</comment>
<evidence type="ECO:0000313" key="1">
    <source>
        <dbReference type="EMBL" id="MCC2242583.1"/>
    </source>
</evidence>
<dbReference type="Proteomes" id="UP001198893">
    <property type="component" value="Unassembled WGS sequence"/>
</dbReference>
<organism evidence="1 2">
    <name type="scientific">Roseburia amylophila</name>
    <dbReference type="NCBI Taxonomy" id="2981794"/>
    <lineage>
        <taxon>Bacteria</taxon>
        <taxon>Bacillati</taxon>
        <taxon>Bacillota</taxon>
        <taxon>Clostridia</taxon>
        <taxon>Lachnospirales</taxon>
        <taxon>Lachnospiraceae</taxon>
        <taxon>Roseburia</taxon>
    </lineage>
</organism>
<reference evidence="1" key="1">
    <citation type="submission" date="2021-10" db="EMBL/GenBank/DDBJ databases">
        <title>Anaerobic single-cell dispensing facilitates the cultivation of human gut bacteria.</title>
        <authorList>
            <person name="Afrizal A."/>
        </authorList>
    </citation>
    <scope>NUCLEOTIDE SEQUENCE</scope>
    <source>
        <strain evidence="1">CLA-AA-H204</strain>
    </source>
</reference>
<accession>A0AAW4WCS3</accession>
<protein>
    <submittedName>
        <fullName evidence="1">Uncharacterized protein</fullName>
    </submittedName>
</protein>
<evidence type="ECO:0000313" key="2">
    <source>
        <dbReference type="Proteomes" id="UP001198893"/>
    </source>
</evidence>
<dbReference type="EMBL" id="JAJEQW010000010">
    <property type="protein sequence ID" value="MCC2242583.1"/>
    <property type="molecule type" value="Genomic_DNA"/>
</dbReference>
<dbReference type="RefSeq" id="WP_176933299.1">
    <property type="nucleotide sequence ID" value="NZ_JAJEQW010000010.1"/>
</dbReference>
<dbReference type="AlphaFoldDB" id="A0AAW4WCS3"/>
<gene>
    <name evidence="1" type="ORF">LKD47_09775</name>
</gene>
<sequence length="88" mass="10169">MLQIIKELGNMKGHSDVEIIELEELGRVSLSGWNGEEYCRCWKCNEDGYEKEKGSTSFCLKPKYEPDNTDDETGEVLSWNRTGFELKM</sequence>